<dbReference type="InterPro" id="IPR036833">
    <property type="entry name" value="BetaGal_dom3_sf"/>
</dbReference>
<keyword evidence="4 11" id="KW-0732">Signal</keyword>
<feature type="region of interest" description="Disordered" evidence="9">
    <location>
        <begin position="1295"/>
        <end position="1372"/>
    </location>
</feature>
<dbReference type="GO" id="GO:0005975">
    <property type="term" value="P:carbohydrate metabolic process"/>
    <property type="evidence" value="ECO:0007669"/>
    <property type="project" value="InterPro"/>
</dbReference>
<dbReference type="OrthoDB" id="9813184at2"/>
<reference evidence="13 14" key="1">
    <citation type="submission" date="2018-11" db="EMBL/GenBank/DDBJ databases">
        <title>Genomes From Bacteria Associated with the Canine Oral Cavity: a Test Case for Automated Genome-Based Taxonomic Assignment.</title>
        <authorList>
            <person name="Coil D.A."/>
            <person name="Jospin G."/>
            <person name="Darling A.E."/>
            <person name="Wallis C."/>
            <person name="Davis I.J."/>
            <person name="Harris S."/>
            <person name="Eisen J.A."/>
            <person name="Holcombe L.J."/>
            <person name="O'Flynn C."/>
        </authorList>
    </citation>
    <scope>NUCLEOTIDE SEQUENCE [LARGE SCALE GENOMIC DNA]</scope>
    <source>
        <strain evidence="13 14">OH770</strain>
    </source>
</reference>
<keyword evidence="10" id="KW-0812">Transmembrane</keyword>
<feature type="transmembrane region" description="Helical" evidence="10">
    <location>
        <begin position="1582"/>
        <end position="1601"/>
    </location>
</feature>
<dbReference type="Pfam" id="PF13364">
    <property type="entry name" value="BetaGal_ABD2"/>
    <property type="match status" value="2"/>
</dbReference>
<feature type="compositionally biased region" description="Polar residues" evidence="9">
    <location>
        <begin position="1505"/>
        <end position="1518"/>
    </location>
</feature>
<gene>
    <name evidence="13" type="ORF">EII11_02820</name>
</gene>
<dbReference type="SUPFAM" id="SSF51445">
    <property type="entry name" value="(Trans)glycosidases"/>
    <property type="match status" value="1"/>
</dbReference>
<dbReference type="PANTHER" id="PTHR23421">
    <property type="entry name" value="BETA-GALACTOSIDASE RELATED"/>
    <property type="match status" value="1"/>
</dbReference>
<comment type="catalytic activity">
    <reaction evidence="1">
        <text>Hydrolysis of terminal non-reducing beta-D-galactose residues in beta-D-galactosides.</text>
        <dbReference type="EC" id="3.2.1.23"/>
    </reaction>
</comment>
<keyword evidence="7" id="KW-0326">Glycosidase</keyword>
<feature type="chain" id="PRO_5018278510" description="beta-galactosidase" evidence="11">
    <location>
        <begin position="32"/>
        <end position="1608"/>
    </location>
</feature>
<evidence type="ECO:0000256" key="11">
    <source>
        <dbReference type="SAM" id="SignalP"/>
    </source>
</evidence>
<feature type="region of interest" description="Disordered" evidence="9">
    <location>
        <begin position="1481"/>
        <end position="1578"/>
    </location>
</feature>
<feature type="compositionally biased region" description="Low complexity" evidence="9">
    <location>
        <begin position="1344"/>
        <end position="1353"/>
    </location>
</feature>
<feature type="compositionally biased region" description="Polar residues" evidence="9">
    <location>
        <begin position="1524"/>
        <end position="1555"/>
    </location>
</feature>
<dbReference type="InterPro" id="IPR017853">
    <property type="entry name" value="GH"/>
</dbReference>
<dbReference type="Gene3D" id="2.60.120.260">
    <property type="entry name" value="Galactose-binding domain-like"/>
    <property type="match status" value="4"/>
</dbReference>
<dbReference type="Gene3D" id="3.20.20.80">
    <property type="entry name" value="Glycosidases"/>
    <property type="match status" value="1"/>
</dbReference>
<evidence type="ECO:0000256" key="6">
    <source>
        <dbReference type="ARBA" id="ARBA00023180"/>
    </source>
</evidence>
<feature type="compositionally biased region" description="Pro residues" evidence="9">
    <location>
        <begin position="1313"/>
        <end position="1343"/>
    </location>
</feature>
<dbReference type="InterPro" id="IPR031330">
    <property type="entry name" value="Gly_Hdrlase_35_cat"/>
</dbReference>
<feature type="domain" description="Beta-galactosidase" evidence="12">
    <location>
        <begin position="720"/>
        <end position="896"/>
    </location>
</feature>
<dbReference type="SUPFAM" id="SSF49785">
    <property type="entry name" value="Galactose-binding domain-like"/>
    <property type="match status" value="2"/>
</dbReference>
<evidence type="ECO:0000259" key="12">
    <source>
        <dbReference type="SMART" id="SM01029"/>
    </source>
</evidence>
<dbReference type="InterPro" id="IPR018954">
    <property type="entry name" value="Betagal_dom2"/>
</dbReference>
<dbReference type="InterPro" id="IPR001944">
    <property type="entry name" value="Glycoside_Hdrlase_35"/>
</dbReference>
<evidence type="ECO:0000256" key="8">
    <source>
        <dbReference type="RuleBase" id="RU003679"/>
    </source>
</evidence>
<comment type="caution">
    <text evidence="13">The sequence shown here is derived from an EMBL/GenBank/DDBJ whole genome shotgun (WGS) entry which is preliminary data.</text>
</comment>
<evidence type="ECO:0000256" key="2">
    <source>
        <dbReference type="ARBA" id="ARBA00009809"/>
    </source>
</evidence>
<dbReference type="GO" id="GO:0004565">
    <property type="term" value="F:beta-galactosidase activity"/>
    <property type="evidence" value="ECO:0007669"/>
    <property type="project" value="UniProtKB-EC"/>
</dbReference>
<dbReference type="Gene3D" id="2.60.390.10">
    <property type="entry name" value="Beta-galactosidase, domain 3"/>
    <property type="match status" value="1"/>
</dbReference>
<feature type="signal peptide" evidence="11">
    <location>
        <begin position="1"/>
        <end position="31"/>
    </location>
</feature>
<keyword evidence="14" id="KW-1185">Reference proteome</keyword>
<evidence type="ECO:0000256" key="10">
    <source>
        <dbReference type="SAM" id="Phobius"/>
    </source>
</evidence>
<organism evidence="13 14">
    <name type="scientific">Schaalia canis</name>
    <dbReference type="NCBI Taxonomy" id="100469"/>
    <lineage>
        <taxon>Bacteria</taxon>
        <taxon>Bacillati</taxon>
        <taxon>Actinomycetota</taxon>
        <taxon>Actinomycetes</taxon>
        <taxon>Actinomycetales</taxon>
        <taxon>Actinomycetaceae</taxon>
        <taxon>Schaalia</taxon>
    </lineage>
</organism>
<name>A0A3P1SF86_9ACTO</name>
<sequence>MRLGTMHRRRLAAATAVCGLALAGFIPPAQANPDDTASGIPGLSAVTALPPSNISFPGNDGQPHTVGYDKHSFTIDGERINIWSGEIHYWRAPDVNSWRDLFQKMRAMGYNGVSLYFFWGLHQSEEGAPFDFTPGTIKDLDLLLTLAKQEGLYVIARPGPYVNAEISMGGLPAYMTNYSAGLRSTDPKVLKASTEWLAAFNEIVKKHLITDGGGSVILYQVENELIAEDANRGAFLKALADFVRNDGITVPLFHNDYGLGGRFHDVKRYGTDFYAYDRYPVGFNCSAGRNTIPDLETQFRTYAPETPHFITESQGGAFTPWGARYNASDCYTYTDEAFTRQWGVNNIGNGVTAFNFYMAFGGTNWGWTGSPSSGFTSYDYGAGITEDRQLTPKASVQKEIGYYTKAVPELASMDPVRAPRPTMNAGAEISAYQRQATDKANSATGNGVQVLAFRHRNSNDQTNSTFTVPLSLGKAAAAEEASFSHDDRHEDIHYTGSWVDINEGGAAKGTLKRTTTVGDSLTFTFTGPGLRIITGTGVDHGAFSVQIDDEQPVMVSTTKVDSEQNKPEQFEAFRVENLSNTQHTLTLRNVGTDQATTVSIDAIDVFAPAATEAVIHNDADESFFTYTGNWTHARGQNWTAGDINGDESFSNTQGDSYSFTFTGVGFDLVAPWSENHGSATVRVDGDIVGQTREETTNGATPQKDIFSWRAEDTSTPAQHTVTVTNDGQAFPRSSGTYTSIDAVRVFPDASALPKENNGFEEGEIAWARVPQKEGSFLTLHGRDALLLTADRNIDGHALYYTTSQLFGAPLTLREGSMQYLLGVAGDAGETVLHYAAEPTVAMPDGVEKHWDGARGELRLNYTHSDTPFSITITPAGENAPAPLTLRVIDRVSAQTTWLLDSQDAEGNPATTAIEGADLARTVRYSGETVALTGSMNSAKSVMAFLPAGYSSATWNGHALGSADGNIVSAEVAGPQEVSVAPLSFVKAKDHAEAAVDFDDAAWKTITDTVAANPRHQGPGRVAGVVLDSNHHRFYEGSVWYRAHYTAASDDPTLTFTGNGGSGVPSQGRNPAFMQVWVNGAYAGALPAEGRIARVAAPTGSVKAGQPVTVAVLVHNLGQNLDWSDNGLSKQNRGLFDADLRAQGGVTWKISGATSADAADLSRNPSGTLYNNGGLGGEKAGWHMPGFDDSSWTAASDLHSPAGITWYRAKVNLNVPATQDTIFRLNINSSRFEQLADHSQVTIFVNGWNTGVYIGNRGPQTSFAVPTAFLNLNGENTIALAVAAQSDTMGPESMTLSAVHSSTVPDRKAKTDPAPEPPTPDTPAPGGPDTPGPGDPGAPAPSEPGTPGGPDTSTPQPPNGGNENPAPTPEISGVVAGQEIPHNGTLSVTLSKVPAQAAVTMELRRPKVSGASLLRSVASFFGFTSAEDGLPLSASAVANDEGVATLTLTVPATVEAGAAELAFTVNGKEVSTLPVAIVAAQGQDNGGGQVPPPNTGGSTPPPNTGDGQTPPSTKPDTGNNGPGTPDTQGPGNSGTKPSDTATPSDQAKSADPSQTAGAKPAQDSVKNAKAGKGTLASTGAQTLGLSVLIVAALSGGGMMLALRARQRKS</sequence>
<dbReference type="PRINTS" id="PR00742">
    <property type="entry name" value="GLHYDRLASE35"/>
</dbReference>
<dbReference type="SUPFAM" id="SSF51011">
    <property type="entry name" value="Glycosyl hydrolase domain"/>
    <property type="match status" value="1"/>
</dbReference>
<keyword evidence="10" id="KW-0472">Membrane</keyword>
<dbReference type="Pfam" id="PF01301">
    <property type="entry name" value="Glyco_hydro_35"/>
    <property type="match status" value="1"/>
</dbReference>
<evidence type="ECO:0000313" key="14">
    <source>
        <dbReference type="Proteomes" id="UP000280444"/>
    </source>
</evidence>
<dbReference type="InterPro" id="IPR025300">
    <property type="entry name" value="BetaGal_jelly_roll_dom"/>
</dbReference>
<evidence type="ECO:0000313" key="13">
    <source>
        <dbReference type="EMBL" id="RRC95818.1"/>
    </source>
</evidence>
<dbReference type="InterPro" id="IPR037110">
    <property type="entry name" value="Betagal_dom2_sf"/>
</dbReference>
<evidence type="ECO:0000256" key="1">
    <source>
        <dbReference type="ARBA" id="ARBA00001412"/>
    </source>
</evidence>
<feature type="compositionally biased region" description="Pro residues" evidence="9">
    <location>
        <begin position="1489"/>
        <end position="1502"/>
    </location>
</feature>
<keyword evidence="10" id="KW-1133">Transmembrane helix</keyword>
<keyword evidence="6" id="KW-0325">Glycoprotein</keyword>
<proteinExistence type="inferred from homology"/>
<dbReference type="SMART" id="SM01029">
    <property type="entry name" value="BetaGal_dom2"/>
    <property type="match status" value="1"/>
</dbReference>
<dbReference type="InterPro" id="IPR008979">
    <property type="entry name" value="Galactose-bd-like_sf"/>
</dbReference>
<dbReference type="Proteomes" id="UP000280444">
    <property type="component" value="Unassembled WGS sequence"/>
</dbReference>
<evidence type="ECO:0000256" key="7">
    <source>
        <dbReference type="ARBA" id="ARBA00023295"/>
    </source>
</evidence>
<accession>A0A3P1SF86</accession>
<dbReference type="RefSeq" id="WP_124868433.1">
    <property type="nucleotide sequence ID" value="NZ_RQZF01000002.1"/>
</dbReference>
<dbReference type="Gene3D" id="2.102.20.10">
    <property type="entry name" value="Beta-galactosidase, domain 2"/>
    <property type="match status" value="1"/>
</dbReference>
<evidence type="ECO:0000256" key="5">
    <source>
        <dbReference type="ARBA" id="ARBA00022801"/>
    </source>
</evidence>
<dbReference type="EMBL" id="RQZF01000002">
    <property type="protein sequence ID" value="RRC95818.1"/>
    <property type="molecule type" value="Genomic_DNA"/>
</dbReference>
<protein>
    <recommendedName>
        <fullName evidence="3">beta-galactosidase</fullName>
        <ecNumber evidence="3">3.2.1.23</ecNumber>
    </recommendedName>
</protein>
<evidence type="ECO:0000256" key="3">
    <source>
        <dbReference type="ARBA" id="ARBA00012756"/>
    </source>
</evidence>
<keyword evidence="5" id="KW-0378">Hydrolase</keyword>
<evidence type="ECO:0000256" key="9">
    <source>
        <dbReference type="SAM" id="MobiDB-lite"/>
    </source>
</evidence>
<dbReference type="EC" id="3.2.1.23" evidence="3"/>
<comment type="similarity">
    <text evidence="2 8">Belongs to the glycosyl hydrolase 35 family.</text>
</comment>
<evidence type="ECO:0000256" key="4">
    <source>
        <dbReference type="ARBA" id="ARBA00022729"/>
    </source>
</evidence>